<dbReference type="InterPro" id="IPR000399">
    <property type="entry name" value="TPP-bd_CS"/>
</dbReference>
<dbReference type="InterPro" id="IPR029035">
    <property type="entry name" value="DHS-like_NAD/FAD-binding_dom"/>
</dbReference>
<feature type="domain" description="Thiamine pyrophosphate enzyme TPP-binding" evidence="5">
    <location>
        <begin position="384"/>
        <end position="522"/>
    </location>
</feature>
<dbReference type="FunFam" id="3.40.50.970:FF:000007">
    <property type="entry name" value="Acetolactate synthase"/>
    <property type="match status" value="1"/>
</dbReference>
<evidence type="ECO:0000259" key="6">
    <source>
        <dbReference type="Pfam" id="PF02776"/>
    </source>
</evidence>
<evidence type="ECO:0000259" key="4">
    <source>
        <dbReference type="Pfam" id="PF00205"/>
    </source>
</evidence>
<reference evidence="7 8" key="1">
    <citation type="submission" date="2014-09" db="EMBL/GenBank/DDBJ databases">
        <title>Draft genome of Bradyrhizobium japonicum Is-34.</title>
        <authorList>
            <person name="Tsurumaru H."/>
            <person name="Yamakawa T."/>
            <person name="Hashimoto S."/>
            <person name="Okizaki K."/>
            <person name="Kanesaki Y."/>
            <person name="Yoshikawa H."/>
            <person name="Yajima S."/>
        </authorList>
    </citation>
    <scope>NUCLEOTIDE SEQUENCE [LARGE SCALE GENOMIC DNA]</scope>
    <source>
        <strain evidence="7 8">Is-34</strain>
    </source>
</reference>
<dbReference type="eggNOG" id="COG0028">
    <property type="taxonomic scope" value="Bacteria"/>
</dbReference>
<dbReference type="Gene3D" id="3.40.50.1220">
    <property type="entry name" value="TPP-binding domain"/>
    <property type="match status" value="1"/>
</dbReference>
<dbReference type="Pfam" id="PF02775">
    <property type="entry name" value="TPP_enzyme_C"/>
    <property type="match status" value="1"/>
</dbReference>
<evidence type="ECO:0000313" key="7">
    <source>
        <dbReference type="EMBL" id="KGT78918.1"/>
    </source>
</evidence>
<dbReference type="InterPro" id="IPR011766">
    <property type="entry name" value="TPP_enzyme_TPP-bd"/>
</dbReference>
<protein>
    <recommendedName>
        <fullName evidence="9">Acetolactate synthase</fullName>
    </recommendedName>
</protein>
<proteinExistence type="inferred from homology"/>
<dbReference type="GO" id="GO:0050660">
    <property type="term" value="F:flavin adenine dinucleotide binding"/>
    <property type="evidence" value="ECO:0007669"/>
    <property type="project" value="TreeGrafter"/>
</dbReference>
<dbReference type="SUPFAM" id="SSF52518">
    <property type="entry name" value="Thiamin diphosphate-binding fold (THDP-binding)"/>
    <property type="match status" value="2"/>
</dbReference>
<dbReference type="STRING" id="375.BKD09_RS35515"/>
<evidence type="ECO:0000259" key="5">
    <source>
        <dbReference type="Pfam" id="PF02775"/>
    </source>
</evidence>
<evidence type="ECO:0008006" key="9">
    <source>
        <dbReference type="Google" id="ProtNLM"/>
    </source>
</evidence>
<evidence type="ECO:0000256" key="3">
    <source>
        <dbReference type="RuleBase" id="RU362132"/>
    </source>
</evidence>
<feature type="domain" description="Thiamine pyrophosphate enzyme N-terminal TPP-binding" evidence="6">
    <location>
        <begin position="5"/>
        <end position="122"/>
    </location>
</feature>
<dbReference type="GO" id="GO:0005948">
    <property type="term" value="C:acetolactate synthase complex"/>
    <property type="evidence" value="ECO:0007669"/>
    <property type="project" value="TreeGrafter"/>
</dbReference>
<dbReference type="Pfam" id="PF02776">
    <property type="entry name" value="TPP_enzyme_N"/>
    <property type="match status" value="1"/>
</dbReference>
<dbReference type="Gene3D" id="3.40.50.970">
    <property type="match status" value="2"/>
</dbReference>
<dbReference type="AlphaFoldDB" id="A0A0A3YZ57"/>
<name>A0A0A3YZ57_BRAJP</name>
<dbReference type="EMBL" id="JRPN01000014">
    <property type="protein sequence ID" value="KGT78918.1"/>
    <property type="molecule type" value="Genomic_DNA"/>
</dbReference>
<dbReference type="GO" id="GO:0009097">
    <property type="term" value="P:isoleucine biosynthetic process"/>
    <property type="evidence" value="ECO:0007669"/>
    <property type="project" value="TreeGrafter"/>
</dbReference>
<evidence type="ECO:0000256" key="2">
    <source>
        <dbReference type="ARBA" id="ARBA00023052"/>
    </source>
</evidence>
<comment type="caution">
    <text evidence="7">The sequence shown here is derived from an EMBL/GenBank/DDBJ whole genome shotgun (WGS) entry which is preliminary data.</text>
</comment>
<gene>
    <name evidence="7" type="ORF">MA20_16270</name>
</gene>
<keyword evidence="2 3" id="KW-0786">Thiamine pyrophosphate</keyword>
<dbReference type="GO" id="GO:0009099">
    <property type="term" value="P:L-valine biosynthetic process"/>
    <property type="evidence" value="ECO:0007669"/>
    <property type="project" value="TreeGrafter"/>
</dbReference>
<sequence length="541" mass="58001">MTTLTGGEAIVSGLVAHGVDTVFGLPGAQVYGLFDAFHQAKLSVIGARHEQACGYMAFGYARSSGKPGVFSVVPGPGVLNASAALLTAYGCNEPVLCVTGQVPTQFLGKGRGHLHEMPDQLATLRTYVKWADRIETPGNAPTTVSRAFQEMTSGRRGPASVEMPWDIFTQRADTCDAKVLEPLPAPLPDPDLIRQAAAVIRSSKAPMIFVGSGAIEARDEILELAEMIDAPVVAFRSGRGIVSNAHELGLTMAAAYKLWPKIDLMIGIGSRLELPTMSRWPYRPDGLKSIRIDIDPVEMRRFISDTAIVADAKTATADLVEAVSKAGYSKTAGRRATIREATATALAEIQSIQPQMAYLNILREVLPANAIVTDELSQFGFASWYGFPIYEPRTFITSGYQGTLGSGFPTALGAKVANPDKPVVAITGDGGFMFGVQELATAVQFNIGVVTLVFNNNAYGNVRRDQRERFNGRVVASDLVNPDFVKLAESFGVAAARVTAPDQFKAAMDKALAHDGPYLISVEVTRDSEVSPWAFIHPPKP</sequence>
<dbReference type="InterPro" id="IPR045229">
    <property type="entry name" value="TPP_enz"/>
</dbReference>
<dbReference type="RefSeq" id="WP_041955784.1">
    <property type="nucleotide sequence ID" value="NZ_JRPN01000014.1"/>
</dbReference>
<organism evidence="7 8">
    <name type="scientific">Bradyrhizobium japonicum</name>
    <dbReference type="NCBI Taxonomy" id="375"/>
    <lineage>
        <taxon>Bacteria</taxon>
        <taxon>Pseudomonadati</taxon>
        <taxon>Pseudomonadota</taxon>
        <taxon>Alphaproteobacteria</taxon>
        <taxon>Hyphomicrobiales</taxon>
        <taxon>Nitrobacteraceae</taxon>
        <taxon>Bradyrhizobium</taxon>
    </lineage>
</organism>
<dbReference type="CDD" id="cd07035">
    <property type="entry name" value="TPP_PYR_POX_like"/>
    <property type="match status" value="1"/>
</dbReference>
<dbReference type="GO" id="GO:0030976">
    <property type="term" value="F:thiamine pyrophosphate binding"/>
    <property type="evidence" value="ECO:0007669"/>
    <property type="project" value="InterPro"/>
</dbReference>
<dbReference type="Proteomes" id="UP000030377">
    <property type="component" value="Unassembled WGS sequence"/>
</dbReference>
<dbReference type="PANTHER" id="PTHR18968:SF167">
    <property type="entry name" value="ACETOLACTATE SYNTHASE LARGE SUBUNIT ILVB2-RELATED"/>
    <property type="match status" value="1"/>
</dbReference>
<dbReference type="PROSITE" id="PS00187">
    <property type="entry name" value="TPP_ENZYMES"/>
    <property type="match status" value="1"/>
</dbReference>
<dbReference type="GO" id="GO:0000287">
    <property type="term" value="F:magnesium ion binding"/>
    <property type="evidence" value="ECO:0007669"/>
    <property type="project" value="InterPro"/>
</dbReference>
<dbReference type="Pfam" id="PF00205">
    <property type="entry name" value="TPP_enzyme_M"/>
    <property type="match status" value="1"/>
</dbReference>
<dbReference type="SUPFAM" id="SSF52467">
    <property type="entry name" value="DHS-like NAD/FAD-binding domain"/>
    <property type="match status" value="1"/>
</dbReference>
<dbReference type="NCBIfam" id="NF006122">
    <property type="entry name" value="PRK08266.1"/>
    <property type="match status" value="1"/>
</dbReference>
<comment type="similarity">
    <text evidence="1 3">Belongs to the TPP enzyme family.</text>
</comment>
<dbReference type="InterPro" id="IPR029061">
    <property type="entry name" value="THDP-binding"/>
</dbReference>
<dbReference type="InterPro" id="IPR012001">
    <property type="entry name" value="Thiamin_PyroP_enz_TPP-bd_dom"/>
</dbReference>
<dbReference type="GO" id="GO:0003984">
    <property type="term" value="F:acetolactate synthase activity"/>
    <property type="evidence" value="ECO:0007669"/>
    <property type="project" value="TreeGrafter"/>
</dbReference>
<evidence type="ECO:0000313" key="8">
    <source>
        <dbReference type="Proteomes" id="UP000030377"/>
    </source>
</evidence>
<dbReference type="PANTHER" id="PTHR18968">
    <property type="entry name" value="THIAMINE PYROPHOSPHATE ENZYMES"/>
    <property type="match status" value="1"/>
</dbReference>
<evidence type="ECO:0000256" key="1">
    <source>
        <dbReference type="ARBA" id="ARBA00007812"/>
    </source>
</evidence>
<accession>A0A0A3YZ57</accession>
<dbReference type="InterPro" id="IPR012000">
    <property type="entry name" value="Thiamin_PyroP_enz_cen_dom"/>
</dbReference>
<feature type="domain" description="Thiamine pyrophosphate enzyme central" evidence="4">
    <location>
        <begin position="193"/>
        <end position="317"/>
    </location>
</feature>